<protein>
    <submittedName>
        <fullName evidence="7">RDD family protein</fullName>
    </submittedName>
</protein>
<keyword evidence="4 5" id="KW-0472">Membrane</keyword>
<dbReference type="AlphaFoldDB" id="A1ZNM3"/>
<organism evidence="7 8">
    <name type="scientific">Microscilla marina ATCC 23134</name>
    <dbReference type="NCBI Taxonomy" id="313606"/>
    <lineage>
        <taxon>Bacteria</taxon>
        <taxon>Pseudomonadati</taxon>
        <taxon>Bacteroidota</taxon>
        <taxon>Cytophagia</taxon>
        <taxon>Cytophagales</taxon>
        <taxon>Microscillaceae</taxon>
        <taxon>Microscilla</taxon>
    </lineage>
</organism>
<feature type="transmembrane region" description="Helical" evidence="5">
    <location>
        <begin position="125"/>
        <end position="146"/>
    </location>
</feature>
<evidence type="ECO:0000256" key="3">
    <source>
        <dbReference type="ARBA" id="ARBA00022989"/>
    </source>
</evidence>
<keyword evidence="3 5" id="KW-1133">Transmembrane helix</keyword>
<dbReference type="PANTHER" id="PTHR38480">
    <property type="entry name" value="SLR0254 PROTEIN"/>
    <property type="match status" value="1"/>
</dbReference>
<dbReference type="EMBL" id="AAWS01000019">
    <property type="protein sequence ID" value="EAY27912.1"/>
    <property type="molecule type" value="Genomic_DNA"/>
</dbReference>
<proteinExistence type="predicted"/>
<sequence length="259" mass="29669">MLLFANVRKNNEKMSRVSIETTQNVQIDYDLASIGDRILAFLIDLAIIVAYLIVALFILYHLGESLVQSHLFVPFRVILFLPVLFYTLASEVFFNGQTVGKKQRKIKVICVDGSQPTVTHYLIRWVLRIVDIYLLQGAVAVIALSVNGKGQRLADMAAGTTVVKVKPKIELADLRRIFKTIDDEHYQPTYEQVLILSDNDINIIKDLIAKRKKIRDPQIFHSLAQKIQETLNITYDGQPMPFLRTILQDYNYLANKEEF</sequence>
<feature type="transmembrane region" description="Helical" evidence="5">
    <location>
        <begin position="71"/>
        <end position="89"/>
    </location>
</feature>
<evidence type="ECO:0000313" key="7">
    <source>
        <dbReference type="EMBL" id="EAY27912.1"/>
    </source>
</evidence>
<feature type="transmembrane region" description="Helical" evidence="5">
    <location>
        <begin position="38"/>
        <end position="59"/>
    </location>
</feature>
<gene>
    <name evidence="7" type="ORF">M23134_02569</name>
</gene>
<evidence type="ECO:0000256" key="1">
    <source>
        <dbReference type="ARBA" id="ARBA00004141"/>
    </source>
</evidence>
<evidence type="ECO:0000256" key="2">
    <source>
        <dbReference type="ARBA" id="ARBA00022692"/>
    </source>
</evidence>
<comment type="caution">
    <text evidence="7">The sequence shown here is derived from an EMBL/GenBank/DDBJ whole genome shotgun (WGS) entry which is preliminary data.</text>
</comment>
<dbReference type="PANTHER" id="PTHR38480:SF1">
    <property type="entry name" value="SLR0254 PROTEIN"/>
    <property type="match status" value="1"/>
</dbReference>
<accession>A1ZNM3</accession>
<name>A1ZNM3_MICM2</name>
<dbReference type="eggNOG" id="COG1714">
    <property type="taxonomic scope" value="Bacteria"/>
</dbReference>
<dbReference type="Proteomes" id="UP000004095">
    <property type="component" value="Unassembled WGS sequence"/>
</dbReference>
<reference evidence="7 8" key="1">
    <citation type="submission" date="2007-01" db="EMBL/GenBank/DDBJ databases">
        <authorList>
            <person name="Haygood M."/>
            <person name="Podell S."/>
            <person name="Anderson C."/>
            <person name="Hopkinson B."/>
            <person name="Roe K."/>
            <person name="Barbeau K."/>
            <person name="Gaasterland T."/>
            <person name="Ferriera S."/>
            <person name="Johnson J."/>
            <person name="Kravitz S."/>
            <person name="Beeson K."/>
            <person name="Sutton G."/>
            <person name="Rogers Y.-H."/>
            <person name="Friedman R."/>
            <person name="Frazier M."/>
            <person name="Venter J.C."/>
        </authorList>
    </citation>
    <scope>NUCLEOTIDE SEQUENCE [LARGE SCALE GENOMIC DNA]</scope>
    <source>
        <strain evidence="7 8">ATCC 23134</strain>
    </source>
</reference>
<keyword evidence="8" id="KW-1185">Reference proteome</keyword>
<dbReference type="Pfam" id="PF06271">
    <property type="entry name" value="RDD"/>
    <property type="match status" value="1"/>
</dbReference>
<evidence type="ECO:0000259" key="6">
    <source>
        <dbReference type="Pfam" id="PF06271"/>
    </source>
</evidence>
<comment type="subcellular location">
    <subcellularLocation>
        <location evidence="1">Membrane</location>
        <topology evidence="1">Multi-pass membrane protein</topology>
    </subcellularLocation>
</comment>
<evidence type="ECO:0000256" key="4">
    <source>
        <dbReference type="ARBA" id="ARBA00023136"/>
    </source>
</evidence>
<evidence type="ECO:0000313" key="8">
    <source>
        <dbReference type="Proteomes" id="UP000004095"/>
    </source>
</evidence>
<dbReference type="InterPro" id="IPR010432">
    <property type="entry name" value="RDD"/>
</dbReference>
<feature type="domain" description="RDD" evidence="6">
    <location>
        <begin position="31"/>
        <end position="159"/>
    </location>
</feature>
<keyword evidence="2 5" id="KW-0812">Transmembrane</keyword>
<dbReference type="GO" id="GO:0016020">
    <property type="term" value="C:membrane"/>
    <property type="evidence" value="ECO:0007669"/>
    <property type="project" value="UniProtKB-SubCell"/>
</dbReference>
<evidence type="ECO:0000256" key="5">
    <source>
        <dbReference type="SAM" id="Phobius"/>
    </source>
</evidence>